<name>A0A2W5U1Y0_9BACT</name>
<dbReference type="Pfam" id="PF14326">
    <property type="entry name" value="DUF4384"/>
    <property type="match status" value="1"/>
</dbReference>
<evidence type="ECO:0000313" key="2">
    <source>
        <dbReference type="EMBL" id="PZR18486.1"/>
    </source>
</evidence>
<gene>
    <name evidence="2" type="ORF">DI536_00980</name>
</gene>
<dbReference type="InterPro" id="IPR025493">
    <property type="entry name" value="DUF4384"/>
</dbReference>
<proteinExistence type="predicted"/>
<sequence length="248" mass="26627">MNARGHLSSETIDLLLLSALSADDANAARHHLDGCGECKQRWQELNEDKQRFEQFVFARTLPKVEARVAAERQGFFERFKLKFLIPVVGVAAALGVVAVSGPGTQTEDDLYVGIKGQPTLEVYAQRGNGGAFAVGGDTPLQPNDKIRFVVNPAGSKYVMVASHDGAGVFSVYAPFNANSSQPVEAKTKLELPGAVELDDTLGTERVVAVFSDEPLTAAQVEAALKSDAKNPSLKGARFVAREFRKVAP</sequence>
<feature type="domain" description="DUF4384" evidence="1">
    <location>
        <begin position="141"/>
        <end position="214"/>
    </location>
</feature>
<dbReference type="EMBL" id="QFQP01000001">
    <property type="protein sequence ID" value="PZR18486.1"/>
    <property type="molecule type" value="Genomic_DNA"/>
</dbReference>
<protein>
    <recommendedName>
        <fullName evidence="1">DUF4384 domain-containing protein</fullName>
    </recommendedName>
</protein>
<accession>A0A2W5U1Y0</accession>
<reference evidence="2 3" key="1">
    <citation type="submission" date="2017-08" db="EMBL/GenBank/DDBJ databases">
        <title>Infants hospitalized years apart are colonized by the same room-sourced microbial strains.</title>
        <authorList>
            <person name="Brooks B."/>
            <person name="Olm M.R."/>
            <person name="Firek B.A."/>
            <person name="Baker R."/>
            <person name="Thomas B.C."/>
            <person name="Morowitz M.J."/>
            <person name="Banfield J.F."/>
        </authorList>
    </citation>
    <scope>NUCLEOTIDE SEQUENCE [LARGE SCALE GENOMIC DNA]</scope>
    <source>
        <strain evidence="2">S2_003_000_R2_14</strain>
    </source>
</reference>
<comment type="caution">
    <text evidence="2">The sequence shown here is derived from an EMBL/GenBank/DDBJ whole genome shotgun (WGS) entry which is preliminary data.</text>
</comment>
<dbReference type="AlphaFoldDB" id="A0A2W5U1Y0"/>
<evidence type="ECO:0000313" key="3">
    <source>
        <dbReference type="Proteomes" id="UP000249061"/>
    </source>
</evidence>
<dbReference type="Proteomes" id="UP000249061">
    <property type="component" value="Unassembled WGS sequence"/>
</dbReference>
<evidence type="ECO:0000259" key="1">
    <source>
        <dbReference type="Pfam" id="PF14326"/>
    </source>
</evidence>
<organism evidence="2 3">
    <name type="scientific">Archangium gephyra</name>
    <dbReference type="NCBI Taxonomy" id="48"/>
    <lineage>
        <taxon>Bacteria</taxon>
        <taxon>Pseudomonadati</taxon>
        <taxon>Myxococcota</taxon>
        <taxon>Myxococcia</taxon>
        <taxon>Myxococcales</taxon>
        <taxon>Cystobacterineae</taxon>
        <taxon>Archangiaceae</taxon>
        <taxon>Archangium</taxon>
    </lineage>
</organism>